<dbReference type="Proteomes" id="UP000002627">
    <property type="component" value="Chromosome"/>
</dbReference>
<dbReference type="GO" id="GO:0005247">
    <property type="term" value="F:voltage-gated chloride channel activity"/>
    <property type="evidence" value="ECO:0007669"/>
    <property type="project" value="TreeGrafter"/>
</dbReference>
<organism evidence="9 10">
    <name type="scientific">Lactobacillus johnsonii (strain FI9785)</name>
    <dbReference type="NCBI Taxonomy" id="633699"/>
    <lineage>
        <taxon>Bacteria</taxon>
        <taxon>Bacillati</taxon>
        <taxon>Bacillota</taxon>
        <taxon>Bacilli</taxon>
        <taxon>Lactobacillales</taxon>
        <taxon>Lactobacillaceae</taxon>
        <taxon>Lactobacillus</taxon>
    </lineage>
</organism>
<feature type="transmembrane region" description="Helical" evidence="8">
    <location>
        <begin position="371"/>
        <end position="391"/>
    </location>
</feature>
<evidence type="ECO:0000313" key="10">
    <source>
        <dbReference type="Proteomes" id="UP000002627"/>
    </source>
</evidence>
<dbReference type="InterPro" id="IPR014743">
    <property type="entry name" value="Cl-channel_core"/>
</dbReference>
<keyword evidence="10" id="KW-1185">Reference proteome</keyword>
<dbReference type="CDD" id="cd01031">
    <property type="entry name" value="EriC"/>
    <property type="match status" value="1"/>
</dbReference>
<dbReference type="AlphaFoldDB" id="D0R2T1"/>
<evidence type="ECO:0000256" key="1">
    <source>
        <dbReference type="ARBA" id="ARBA00004141"/>
    </source>
</evidence>
<feature type="transmembrane region" description="Helical" evidence="8">
    <location>
        <begin position="84"/>
        <end position="102"/>
    </location>
</feature>
<evidence type="ECO:0000256" key="5">
    <source>
        <dbReference type="ARBA" id="ARBA00023065"/>
    </source>
</evidence>
<keyword evidence="6 8" id="KW-0472">Membrane</keyword>
<feature type="transmembrane region" description="Helical" evidence="8">
    <location>
        <begin position="340"/>
        <end position="359"/>
    </location>
</feature>
<dbReference type="HOGENOM" id="CLU_015263_7_4_9"/>
<feature type="transmembrane region" description="Helical" evidence="8">
    <location>
        <begin position="185"/>
        <end position="206"/>
    </location>
</feature>
<evidence type="ECO:0000256" key="3">
    <source>
        <dbReference type="ARBA" id="ARBA00022692"/>
    </source>
</evidence>
<accession>D0R2T1</accession>
<dbReference type="EMBL" id="FN298497">
    <property type="protein sequence ID" value="CAX65986.1"/>
    <property type="molecule type" value="Genomic_DNA"/>
</dbReference>
<feature type="transmembrane region" description="Helical" evidence="8">
    <location>
        <begin position="397"/>
        <end position="424"/>
    </location>
</feature>
<keyword evidence="2" id="KW-0813">Transport</keyword>
<evidence type="ECO:0000313" key="9">
    <source>
        <dbReference type="EMBL" id="CAX65986.1"/>
    </source>
</evidence>
<dbReference type="PRINTS" id="PR00762">
    <property type="entry name" value="CLCHANNEL"/>
</dbReference>
<keyword evidence="5" id="KW-0406">Ion transport</keyword>
<evidence type="ECO:0000256" key="6">
    <source>
        <dbReference type="ARBA" id="ARBA00023136"/>
    </source>
</evidence>
<feature type="transmembrane region" description="Helical" evidence="8">
    <location>
        <begin position="436"/>
        <end position="456"/>
    </location>
</feature>
<name>D0R2T1_LACJF</name>
<evidence type="ECO:0000256" key="4">
    <source>
        <dbReference type="ARBA" id="ARBA00022989"/>
    </source>
</evidence>
<dbReference type="SUPFAM" id="SSF81340">
    <property type="entry name" value="Clc chloride channel"/>
    <property type="match status" value="1"/>
</dbReference>
<evidence type="ECO:0000256" key="8">
    <source>
        <dbReference type="SAM" id="Phobius"/>
    </source>
</evidence>
<dbReference type="PANTHER" id="PTHR45711">
    <property type="entry name" value="CHLORIDE CHANNEL PROTEIN"/>
    <property type="match status" value="1"/>
</dbReference>
<dbReference type="InterPro" id="IPR001807">
    <property type="entry name" value="ClC"/>
</dbReference>
<dbReference type="Pfam" id="PF00654">
    <property type="entry name" value="Voltage_CLC"/>
    <property type="match status" value="1"/>
</dbReference>
<dbReference type="KEGG" id="ljf:FI9785_98"/>
<feature type="transmembrane region" description="Helical" evidence="8">
    <location>
        <begin position="41"/>
        <end position="63"/>
    </location>
</feature>
<sequence>MFSFLLSAYNKPNNVYMKEVTIMKPAKDFLRRPFTSRVPQLLVQSIIIGLIIGMIVSIFRFVIDKSIHFLYFLYPYLAAHPQWISLYTIFTFFICILVSKIIKPYLLDLSGSGIPQVEANLMGEHEVDWFPVLWRKFVGGLLVSSMGLFLGREGPCIQMGALVGQGFAENIFECSEEDRRLLQCAGIAAGLSAAVSAPLAGVFFLVEVITHSFKPKECISALGAAASADLVTIIFFGTRPCLYLPIAKKLPVHSYWSLITVGIVAGLMAYGYQRSLLNTKWLFNKLKIIPMQYHSIVPLLLVIPIGLAFPHVLGGSHYLIDSLFHNPLIIQEEKLGQLSWILIPVVFFLLRLIFSMISYCSSIPGGTFMPILVLGALMGTIFATVFIHLGLIPTDNYTNIIIVSMAAYLGAILRAPFTAIILLTEMIGTVEQVLPMIMSVFIAYLILALLGGEPIYTVLRKQMGFK</sequence>
<proteinExistence type="predicted"/>
<protein>
    <submittedName>
        <fullName evidence="9">Chloride channel protein</fullName>
    </submittedName>
</protein>
<reference evidence="9 10" key="1">
    <citation type="journal article" date="2009" name="J. Bacteriol.">
        <title>Complete genome sequence of Lactobacillus johnsonii FI9785, a competitive exclusion agent against pathogens in poultry.</title>
        <authorList>
            <person name="Wegmann U."/>
            <person name="Overweg K."/>
            <person name="Horn N."/>
            <person name="Goesmann A."/>
            <person name="Narbad A."/>
            <person name="Gasson M.J."/>
            <person name="Shearman C."/>
        </authorList>
    </citation>
    <scope>NUCLEOTIDE SEQUENCE [LARGE SCALE GENOMIC DNA]</scope>
    <source>
        <strain evidence="9 10">FI9785</strain>
    </source>
</reference>
<evidence type="ECO:0000256" key="7">
    <source>
        <dbReference type="ARBA" id="ARBA00023214"/>
    </source>
</evidence>
<feature type="transmembrane region" description="Helical" evidence="8">
    <location>
        <begin position="255"/>
        <end position="272"/>
    </location>
</feature>
<feature type="transmembrane region" description="Helical" evidence="8">
    <location>
        <begin position="218"/>
        <end position="235"/>
    </location>
</feature>
<dbReference type="PANTHER" id="PTHR45711:SF6">
    <property type="entry name" value="CHLORIDE CHANNEL PROTEIN"/>
    <property type="match status" value="1"/>
</dbReference>
<keyword evidence="7" id="KW-0868">Chloride</keyword>
<comment type="subcellular location">
    <subcellularLocation>
        <location evidence="1">Membrane</location>
        <topology evidence="1">Multi-pass membrane protein</topology>
    </subcellularLocation>
</comment>
<dbReference type="GO" id="GO:0005886">
    <property type="term" value="C:plasma membrane"/>
    <property type="evidence" value="ECO:0007669"/>
    <property type="project" value="TreeGrafter"/>
</dbReference>
<dbReference type="Gene3D" id="1.10.3080.10">
    <property type="entry name" value="Clc chloride channel"/>
    <property type="match status" value="1"/>
</dbReference>
<feature type="transmembrane region" description="Helical" evidence="8">
    <location>
        <begin position="293"/>
        <end position="320"/>
    </location>
</feature>
<evidence type="ECO:0000256" key="2">
    <source>
        <dbReference type="ARBA" id="ARBA00022448"/>
    </source>
</evidence>
<gene>
    <name evidence="9" type="ordered locus">FI9785_98</name>
</gene>
<keyword evidence="3 8" id="KW-0812">Transmembrane</keyword>
<keyword evidence="4 8" id="KW-1133">Transmembrane helix</keyword>